<gene>
    <name evidence="2" type="ORF">HORIV_56000</name>
</gene>
<feature type="domain" description="Glutamate-ammonia ligase adenylyltransferase repeated" evidence="1">
    <location>
        <begin position="1"/>
        <end position="54"/>
    </location>
</feature>
<dbReference type="Pfam" id="PF03710">
    <property type="entry name" value="GlnE"/>
    <property type="match status" value="1"/>
</dbReference>
<evidence type="ECO:0000259" key="1">
    <source>
        <dbReference type="Pfam" id="PF03710"/>
    </source>
</evidence>
<keyword evidence="3" id="KW-1185">Reference proteome</keyword>
<sequence length="61" mass="6614">MKVSDYLTFIAEVILDAVLAMAWKHITRKHGVPEGLNTGEAAFLIVGYGKLGALSWGIARI</sequence>
<dbReference type="Proteomes" id="UP000289555">
    <property type="component" value="Chromosome"/>
</dbReference>
<dbReference type="SUPFAM" id="SSF81301">
    <property type="entry name" value="Nucleotidyltransferase"/>
    <property type="match status" value="1"/>
</dbReference>
<dbReference type="Gene3D" id="3.30.460.10">
    <property type="entry name" value="Beta Polymerase, domain 2"/>
    <property type="match status" value="1"/>
</dbReference>
<dbReference type="PANTHER" id="PTHR30621:SF0">
    <property type="entry name" value="BIFUNCTIONAL GLUTAMINE SYNTHETASE ADENYLYLTRANSFERASE_ADENYLYL-REMOVING ENZYME"/>
    <property type="match status" value="1"/>
</dbReference>
<dbReference type="InterPro" id="IPR005190">
    <property type="entry name" value="GlnE_rpt_dom"/>
</dbReference>
<protein>
    <recommendedName>
        <fullName evidence="1">Glutamate-ammonia ligase adenylyltransferase repeated domain-containing protein</fullName>
    </recommendedName>
</protein>
<dbReference type="PANTHER" id="PTHR30621">
    <property type="entry name" value="GLUTAMINE SYNTHETASE ADENYLYLTRANSFERASE"/>
    <property type="match status" value="1"/>
</dbReference>
<accession>A0ABM7GR30</accession>
<organism evidence="2 3">
    <name type="scientific">Vreelandella olivaria</name>
    <dbReference type="NCBI Taxonomy" id="390919"/>
    <lineage>
        <taxon>Bacteria</taxon>
        <taxon>Pseudomonadati</taxon>
        <taxon>Pseudomonadota</taxon>
        <taxon>Gammaproteobacteria</taxon>
        <taxon>Oceanospirillales</taxon>
        <taxon>Halomonadaceae</taxon>
        <taxon>Vreelandella</taxon>
    </lineage>
</organism>
<evidence type="ECO:0000313" key="3">
    <source>
        <dbReference type="Proteomes" id="UP000289555"/>
    </source>
</evidence>
<evidence type="ECO:0000313" key="2">
    <source>
        <dbReference type="EMBL" id="BBI53179.1"/>
    </source>
</evidence>
<name>A0ABM7GR30_9GAMM</name>
<reference evidence="3" key="1">
    <citation type="journal article" date="2019" name="Microbiol. Resour. Announc.">
        <title>Complete Genome Sequence of Halomonas olivaria, a Moderately Halophilic Bacterium Isolated from Olive Processing Effluents, Obtained by Nanopore Sequencing.</title>
        <authorList>
            <person name="Nagata S."/>
            <person name="Ii K.M."/>
            <person name="Tsukimi T."/>
            <person name="Miura M.C."/>
            <person name="Galipon J."/>
            <person name="Arakawa K."/>
        </authorList>
    </citation>
    <scope>NUCLEOTIDE SEQUENCE [LARGE SCALE GENOMIC DNA]</scope>
    <source>
        <strain evidence="3">TYRC17</strain>
    </source>
</reference>
<proteinExistence type="predicted"/>
<dbReference type="InterPro" id="IPR043519">
    <property type="entry name" value="NT_sf"/>
</dbReference>
<dbReference type="InterPro" id="IPR023057">
    <property type="entry name" value="GlnE"/>
</dbReference>
<dbReference type="EMBL" id="AP019416">
    <property type="protein sequence ID" value="BBI53179.1"/>
    <property type="molecule type" value="Genomic_DNA"/>
</dbReference>